<evidence type="ECO:0000256" key="1">
    <source>
        <dbReference type="SAM" id="MobiDB-lite"/>
    </source>
</evidence>
<organism evidence="2 3">
    <name type="scientific">Rotaria magnacalcarata</name>
    <dbReference type="NCBI Taxonomy" id="392030"/>
    <lineage>
        <taxon>Eukaryota</taxon>
        <taxon>Metazoa</taxon>
        <taxon>Spiralia</taxon>
        <taxon>Gnathifera</taxon>
        <taxon>Rotifera</taxon>
        <taxon>Eurotatoria</taxon>
        <taxon>Bdelloidea</taxon>
        <taxon>Philodinida</taxon>
        <taxon>Philodinidae</taxon>
        <taxon>Rotaria</taxon>
    </lineage>
</organism>
<reference evidence="2" key="1">
    <citation type="submission" date="2021-02" db="EMBL/GenBank/DDBJ databases">
        <authorList>
            <person name="Nowell W R."/>
        </authorList>
    </citation>
    <scope>NUCLEOTIDE SEQUENCE</scope>
</reference>
<proteinExistence type="predicted"/>
<evidence type="ECO:0000313" key="3">
    <source>
        <dbReference type="Proteomes" id="UP000676336"/>
    </source>
</evidence>
<gene>
    <name evidence="2" type="ORF">SMN809_LOCUS25883</name>
</gene>
<dbReference type="EMBL" id="CAJOBI010035322">
    <property type="protein sequence ID" value="CAF4295932.1"/>
    <property type="molecule type" value="Genomic_DNA"/>
</dbReference>
<dbReference type="Proteomes" id="UP000676336">
    <property type="component" value="Unassembled WGS sequence"/>
</dbReference>
<dbReference type="AlphaFoldDB" id="A0A8S2U343"/>
<name>A0A8S2U343_9BILA</name>
<accession>A0A8S2U343</accession>
<feature type="region of interest" description="Disordered" evidence="1">
    <location>
        <begin position="1"/>
        <end position="26"/>
    </location>
</feature>
<protein>
    <submittedName>
        <fullName evidence="2">Uncharacterized protein</fullName>
    </submittedName>
</protein>
<sequence length="26" mass="3024">MLPTGRLPNRRSLPTGNLPITDRYRQ</sequence>
<feature type="non-terminal residue" evidence="2">
    <location>
        <position position="26"/>
    </location>
</feature>
<comment type="caution">
    <text evidence="2">The sequence shown here is derived from an EMBL/GenBank/DDBJ whole genome shotgun (WGS) entry which is preliminary data.</text>
</comment>
<evidence type="ECO:0000313" key="2">
    <source>
        <dbReference type="EMBL" id="CAF4295932.1"/>
    </source>
</evidence>